<dbReference type="EMBL" id="LNYR01000021">
    <property type="protein sequence ID" value="KTD49222.1"/>
    <property type="molecule type" value="Genomic_DNA"/>
</dbReference>
<protein>
    <submittedName>
        <fullName evidence="3">Uncharacterized protein</fullName>
    </submittedName>
</protein>
<gene>
    <name evidence="2" type="ORF">Lqua_1674</name>
    <name evidence="3" type="ORF">NCTC12376_03156</name>
</gene>
<feature type="compositionally biased region" description="Low complexity" evidence="1">
    <location>
        <begin position="918"/>
        <end position="929"/>
    </location>
</feature>
<feature type="region of interest" description="Disordered" evidence="1">
    <location>
        <begin position="458"/>
        <end position="501"/>
    </location>
</feature>
<evidence type="ECO:0000313" key="3">
    <source>
        <dbReference type="EMBL" id="STY19317.1"/>
    </source>
</evidence>
<feature type="region of interest" description="Disordered" evidence="1">
    <location>
        <begin position="517"/>
        <end position="555"/>
    </location>
</feature>
<dbReference type="AlphaFoldDB" id="A0A378L0J7"/>
<feature type="compositionally biased region" description="Basic and acidic residues" evidence="1">
    <location>
        <begin position="466"/>
        <end position="482"/>
    </location>
</feature>
<proteinExistence type="predicted"/>
<evidence type="ECO:0000256" key="1">
    <source>
        <dbReference type="SAM" id="MobiDB-lite"/>
    </source>
</evidence>
<sequence>MKLTPRQKYQIILVVIEEAQRLAKKFGLHDGVSTLEEFKNSIQLSTETKSLLELVILSEKDLVEKKKKSSSAGQFKEAYKRNAANLLLTLGSVFSNDPDVFYQTKEFGKIFRNKDLKGIPKLTDGTIDVIQLFESVKAKTKAQIKLIFGVTRKDIVASRVLLEEQLSVDSGTAESTIASCSKLPPLLLKSNSLQNFKYNGVYINGLYKFIKIISGIQNKGLASALSCFFIENNQDNRQVMDAFFANEQTQLYCRNNSMLVQILSLLVNNDKRCNAICDRFVVRLTTETNITSIDTLETELKDNTVIPLFKEFFESALNVAVQYNHILTVAKINIADREHKINELNSSQDLYLKSAFYFCFISPLLDRIEASLKFHGTWKDLNLPTLRLELSLAFHVLLGMSPIAPRTNSMAKAPVFLDLVTGNDIQEKVKLIFSAIGAPDIEHQSSVKPKHIVLADELEQKQQQNRRLDKERDAPRRARKASESSVVKGSKQSEDLGSTNRGIYSSSRTMSFYSPAQNSIASSSSSSSKPSIVEKSSRNRSQSSTKEHKTVERRASHAVIPRLSLISTSQNVPSLEGYFNELFSCDLEKATQFVLSLVKPKDNKKFTWGVRVLNEACDKSNKQIAALLMTHLSETEFLAVFSELLNEETDESWCRGNKLLSMLIHQLLAHEDSKEFKKKVWSTVLTLADSFSKIKVKQRESMVLTPESFDAEQVDIKTIQNNFFSVVRTILSPKEFPILIQKVLTLSYSDLMRREEKHSSTEDPLFRKLLALILLRFINPIIYEEAQLLTDTTMKMWYLKILPAAIQSLASPIPLKSLIDDEPQSLQDMIFVPVTKDDRKRKKIGQMIATDLNFGSIVAVPKDTASIKKSALDVSECIKELNDLLKQEQFSGLSFKANGNVTPRREVQKPLVQTFFASSSDSDTDTSSSGYASEYPGMN</sequence>
<feature type="compositionally biased region" description="Low complexity" evidence="1">
    <location>
        <begin position="517"/>
        <end position="534"/>
    </location>
</feature>
<keyword evidence="4" id="KW-1185">Reference proteome</keyword>
<reference evidence="3 5" key="2">
    <citation type="submission" date="2018-06" db="EMBL/GenBank/DDBJ databases">
        <authorList>
            <consortium name="Pathogen Informatics"/>
            <person name="Doyle S."/>
        </authorList>
    </citation>
    <scope>NUCLEOTIDE SEQUENCE [LARGE SCALE GENOMIC DNA]</scope>
    <source>
        <strain evidence="3 5">NCTC12376</strain>
    </source>
</reference>
<evidence type="ECO:0000313" key="2">
    <source>
        <dbReference type="EMBL" id="KTD49222.1"/>
    </source>
</evidence>
<feature type="region of interest" description="Disordered" evidence="1">
    <location>
        <begin position="918"/>
        <end position="939"/>
    </location>
</feature>
<dbReference type="EMBL" id="UGOW01000001">
    <property type="protein sequence ID" value="STY19317.1"/>
    <property type="molecule type" value="Genomic_DNA"/>
</dbReference>
<dbReference type="RefSeq" id="WP_058473845.1">
    <property type="nucleotide sequence ID" value="NZ_CAAAIL010000002.1"/>
</dbReference>
<dbReference type="OrthoDB" id="5648341at2"/>
<evidence type="ECO:0000313" key="5">
    <source>
        <dbReference type="Proteomes" id="UP000254230"/>
    </source>
</evidence>
<organism evidence="3 5">
    <name type="scientific">Legionella quateirensis</name>
    <dbReference type="NCBI Taxonomy" id="45072"/>
    <lineage>
        <taxon>Bacteria</taxon>
        <taxon>Pseudomonadati</taxon>
        <taxon>Pseudomonadota</taxon>
        <taxon>Gammaproteobacteria</taxon>
        <taxon>Legionellales</taxon>
        <taxon>Legionellaceae</taxon>
        <taxon>Legionella</taxon>
    </lineage>
</organism>
<evidence type="ECO:0000313" key="4">
    <source>
        <dbReference type="Proteomes" id="UP000054639"/>
    </source>
</evidence>
<reference evidence="2 4" key="1">
    <citation type="submission" date="2015-11" db="EMBL/GenBank/DDBJ databases">
        <title>Genomic analysis of 38 Legionella species identifies large and diverse effector repertoires.</title>
        <authorList>
            <person name="Burstein D."/>
            <person name="Amaro F."/>
            <person name="Zusman T."/>
            <person name="Lifshitz Z."/>
            <person name="Cohen O."/>
            <person name="Gilbert J.A."/>
            <person name="Pupko T."/>
            <person name="Shuman H.A."/>
            <person name="Segal G."/>
        </authorList>
    </citation>
    <scope>NUCLEOTIDE SEQUENCE [LARGE SCALE GENOMIC DNA]</scope>
    <source>
        <strain evidence="2 4">ATCC 49507</strain>
    </source>
</reference>
<feature type="compositionally biased region" description="Basic and acidic residues" evidence="1">
    <location>
        <begin position="545"/>
        <end position="555"/>
    </location>
</feature>
<name>A0A378L0J7_9GAMM</name>
<dbReference type="Proteomes" id="UP000054639">
    <property type="component" value="Unassembled WGS sequence"/>
</dbReference>
<accession>A0A378L0J7</accession>
<dbReference type="Proteomes" id="UP000254230">
    <property type="component" value="Unassembled WGS sequence"/>
</dbReference>